<dbReference type="AlphaFoldDB" id="A0A8S1LK78"/>
<keyword evidence="2" id="KW-1185">Reference proteome</keyword>
<comment type="caution">
    <text evidence="1">The sequence shown here is derived from an EMBL/GenBank/DDBJ whole genome shotgun (WGS) entry which is preliminary data.</text>
</comment>
<protein>
    <submittedName>
        <fullName evidence="1">Uncharacterized protein</fullName>
    </submittedName>
</protein>
<sequence>MLRLKVEKFMSQKRKFEREQQFLISRQLYIKKIENNDCFKFLEDLDQIKFEQVEQYFSKLIENSFEILKQGFISKLSLLFSTNYNLIIKHFNILIPALVILCKQSECIQIQQEQLEAFPFFLEVIKLQDIELIDLAIEGLVSLSQYKFAKFDSQELIYNLVDLINLQDSNINIAQIFALILQWQEIKIHNKQMIDLLFTSRFQASIIYYLNIDCYTIIKFLLKLLEKNFDLSFIIDTEFLQTITRLCENANDNRKIQVFYFMKHLLSQNSNAMQQIDYSPLILQAQKMKNEENSYNFLIDQVLNLLSLQSSLVKKQKPIEILKEL</sequence>
<dbReference type="OrthoDB" id="304965at2759"/>
<dbReference type="EMBL" id="CAJJDN010000022">
    <property type="protein sequence ID" value="CAD8066845.1"/>
    <property type="molecule type" value="Genomic_DNA"/>
</dbReference>
<reference evidence="1" key="1">
    <citation type="submission" date="2021-01" db="EMBL/GenBank/DDBJ databases">
        <authorList>
            <consortium name="Genoscope - CEA"/>
            <person name="William W."/>
        </authorList>
    </citation>
    <scope>NUCLEOTIDE SEQUENCE</scope>
</reference>
<dbReference type="Proteomes" id="UP000692954">
    <property type="component" value="Unassembled WGS sequence"/>
</dbReference>
<gene>
    <name evidence="1" type="ORF">PSON_ATCC_30995.1.T0220125</name>
</gene>
<accession>A0A8S1LK78</accession>
<evidence type="ECO:0000313" key="2">
    <source>
        <dbReference type="Proteomes" id="UP000692954"/>
    </source>
</evidence>
<proteinExistence type="predicted"/>
<name>A0A8S1LK78_9CILI</name>
<evidence type="ECO:0000313" key="1">
    <source>
        <dbReference type="EMBL" id="CAD8066845.1"/>
    </source>
</evidence>
<organism evidence="1 2">
    <name type="scientific">Paramecium sonneborni</name>
    <dbReference type="NCBI Taxonomy" id="65129"/>
    <lineage>
        <taxon>Eukaryota</taxon>
        <taxon>Sar</taxon>
        <taxon>Alveolata</taxon>
        <taxon>Ciliophora</taxon>
        <taxon>Intramacronucleata</taxon>
        <taxon>Oligohymenophorea</taxon>
        <taxon>Peniculida</taxon>
        <taxon>Parameciidae</taxon>
        <taxon>Paramecium</taxon>
    </lineage>
</organism>